<dbReference type="PRINTS" id="PR00455">
    <property type="entry name" value="HTHTETR"/>
</dbReference>
<dbReference type="PANTHER" id="PTHR30055">
    <property type="entry name" value="HTH-TYPE TRANSCRIPTIONAL REGULATOR RUTR"/>
    <property type="match status" value="1"/>
</dbReference>
<sequence length="243" mass="26808">MTGPTATPRRLRVDAARNRQRVMDAARQLFAERGLKPNLNDVAHRAGLGVGTVYRRFATKDELIEAIFVDGLDQLTALAEEGLRHDDPWEGFVWFVQRMCEITATDRGFREIAVSKVFASARVSAAKERLGPPLAQLVENAQSDGRLWPDFSSTDMPIITLLAGMVSDFAGDVNPDLWRRYVGLLLDGMRCHPSQDPLVVDALGEHGLDAAMGTGSPQVRSMAAHRPKPAPPVWRDAWLFAPP</sequence>
<keyword evidence="1" id="KW-0805">Transcription regulation</keyword>
<feature type="DNA-binding region" description="H-T-H motif" evidence="4">
    <location>
        <begin position="38"/>
        <end position="57"/>
    </location>
</feature>
<keyword evidence="2 4" id="KW-0238">DNA-binding</keyword>
<evidence type="ECO:0000313" key="6">
    <source>
        <dbReference type="EMBL" id="KDE96820.1"/>
    </source>
</evidence>
<dbReference type="InterPro" id="IPR001647">
    <property type="entry name" value="HTH_TetR"/>
</dbReference>
<gene>
    <name evidence="6" type="ORF">Y900_029735</name>
</gene>
<dbReference type="Gene3D" id="1.10.357.10">
    <property type="entry name" value="Tetracycline Repressor, domain 2"/>
    <property type="match status" value="1"/>
</dbReference>
<reference evidence="6" key="1">
    <citation type="submission" date="2014-05" db="EMBL/GenBank/DDBJ databases">
        <title>Genome sequence of Mycobacterium aromaticivorans strain JS19b1T (= DSM 45407T).</title>
        <authorList>
            <person name="Kwak Y."/>
            <person name="Park G.-S."/>
            <person name="Li Q.X."/>
            <person name="Lee S.-E."/>
            <person name="Shin J.-H."/>
        </authorList>
    </citation>
    <scope>NUCLEOTIDE SEQUENCE [LARGE SCALE GENOMIC DNA]</scope>
    <source>
        <strain evidence="6">JS19b1</strain>
    </source>
</reference>
<dbReference type="SUPFAM" id="SSF48498">
    <property type="entry name" value="Tetracyclin repressor-like, C-terminal domain"/>
    <property type="match status" value="1"/>
</dbReference>
<evidence type="ECO:0000313" key="7">
    <source>
        <dbReference type="Proteomes" id="UP000022835"/>
    </source>
</evidence>
<dbReference type="InterPro" id="IPR009057">
    <property type="entry name" value="Homeodomain-like_sf"/>
</dbReference>
<organism evidence="6 7">
    <name type="scientific">Mycolicibacterium aromaticivorans JS19b1 = JCM 16368</name>
    <dbReference type="NCBI Taxonomy" id="1440774"/>
    <lineage>
        <taxon>Bacteria</taxon>
        <taxon>Bacillati</taxon>
        <taxon>Actinomycetota</taxon>
        <taxon>Actinomycetes</taxon>
        <taxon>Mycobacteriales</taxon>
        <taxon>Mycobacteriaceae</taxon>
        <taxon>Mycolicibacterium</taxon>
    </lineage>
</organism>
<evidence type="ECO:0000256" key="2">
    <source>
        <dbReference type="ARBA" id="ARBA00023125"/>
    </source>
</evidence>
<dbReference type="AlphaFoldDB" id="A0A064C958"/>
<keyword evidence="7" id="KW-1185">Reference proteome</keyword>
<dbReference type="InterPro" id="IPR049445">
    <property type="entry name" value="TetR_SbtR-like_C"/>
</dbReference>
<evidence type="ECO:0000256" key="4">
    <source>
        <dbReference type="PROSITE-ProRule" id="PRU00335"/>
    </source>
</evidence>
<accession>A0A064C958</accession>
<dbReference type="eggNOG" id="COG1309">
    <property type="taxonomic scope" value="Bacteria"/>
</dbReference>
<dbReference type="EMBL" id="JALN02000003">
    <property type="protein sequence ID" value="KDE96820.1"/>
    <property type="molecule type" value="Genomic_DNA"/>
</dbReference>
<dbReference type="STRING" id="1440774.Y900_029735"/>
<dbReference type="InterPro" id="IPR050109">
    <property type="entry name" value="HTH-type_TetR-like_transc_reg"/>
</dbReference>
<keyword evidence="3" id="KW-0804">Transcription</keyword>
<dbReference type="InterPro" id="IPR036271">
    <property type="entry name" value="Tet_transcr_reg_TetR-rel_C_sf"/>
</dbReference>
<dbReference type="GO" id="GO:0000976">
    <property type="term" value="F:transcription cis-regulatory region binding"/>
    <property type="evidence" value="ECO:0007669"/>
    <property type="project" value="TreeGrafter"/>
</dbReference>
<dbReference type="Pfam" id="PF00440">
    <property type="entry name" value="TetR_N"/>
    <property type="match status" value="1"/>
</dbReference>
<evidence type="ECO:0000259" key="5">
    <source>
        <dbReference type="PROSITE" id="PS50977"/>
    </source>
</evidence>
<dbReference type="PROSITE" id="PS50977">
    <property type="entry name" value="HTH_TETR_2"/>
    <property type="match status" value="1"/>
</dbReference>
<dbReference type="PANTHER" id="PTHR30055:SF234">
    <property type="entry name" value="HTH-TYPE TRANSCRIPTIONAL REGULATOR BETI"/>
    <property type="match status" value="1"/>
</dbReference>
<name>A0A064C958_9MYCO</name>
<dbReference type="GO" id="GO:0003700">
    <property type="term" value="F:DNA-binding transcription factor activity"/>
    <property type="evidence" value="ECO:0007669"/>
    <property type="project" value="TreeGrafter"/>
</dbReference>
<feature type="domain" description="HTH tetR-type" evidence="5">
    <location>
        <begin position="16"/>
        <end position="75"/>
    </location>
</feature>
<proteinExistence type="predicted"/>
<protein>
    <submittedName>
        <fullName evidence="6">Transcriptional regulator</fullName>
    </submittedName>
</protein>
<dbReference type="Pfam" id="PF21597">
    <property type="entry name" value="TetR_C_43"/>
    <property type="match status" value="1"/>
</dbReference>
<evidence type="ECO:0000256" key="3">
    <source>
        <dbReference type="ARBA" id="ARBA00023163"/>
    </source>
</evidence>
<comment type="caution">
    <text evidence="6">The sequence shown here is derived from an EMBL/GenBank/DDBJ whole genome shotgun (WGS) entry which is preliminary data.</text>
</comment>
<dbReference type="SUPFAM" id="SSF46689">
    <property type="entry name" value="Homeodomain-like"/>
    <property type="match status" value="1"/>
</dbReference>
<dbReference type="RefSeq" id="WP_051660613.1">
    <property type="nucleotide sequence ID" value="NZ_JALN02000003.1"/>
</dbReference>
<evidence type="ECO:0000256" key="1">
    <source>
        <dbReference type="ARBA" id="ARBA00023015"/>
    </source>
</evidence>
<dbReference type="Proteomes" id="UP000022835">
    <property type="component" value="Unassembled WGS sequence"/>
</dbReference>